<proteinExistence type="predicted"/>
<evidence type="ECO:0000313" key="1">
    <source>
        <dbReference type="EMBL" id="NNM71415.1"/>
    </source>
</evidence>
<gene>
    <name evidence="1" type="ORF">HJG44_03265</name>
</gene>
<keyword evidence="2" id="KW-1185">Reference proteome</keyword>
<dbReference type="AlphaFoldDB" id="A0A849I502"/>
<name>A0A849I502_9HYPH</name>
<protein>
    <submittedName>
        <fullName evidence="1">Uncharacterized protein</fullName>
    </submittedName>
</protein>
<accession>A0A849I502</accession>
<dbReference type="RefSeq" id="WP_171216877.1">
    <property type="nucleotide sequence ID" value="NZ_JABEPP010000001.1"/>
</dbReference>
<organism evidence="1 2">
    <name type="scientific">Enterovirga aerilata</name>
    <dbReference type="NCBI Taxonomy" id="2730920"/>
    <lineage>
        <taxon>Bacteria</taxon>
        <taxon>Pseudomonadati</taxon>
        <taxon>Pseudomonadota</taxon>
        <taxon>Alphaproteobacteria</taxon>
        <taxon>Hyphomicrobiales</taxon>
        <taxon>Methylobacteriaceae</taxon>
        <taxon>Enterovirga</taxon>
    </lineage>
</organism>
<reference evidence="1 2" key="1">
    <citation type="submission" date="2020-04" db="EMBL/GenBank/DDBJ databases">
        <title>Enterovirga sp. isolate from soil.</title>
        <authorList>
            <person name="Chea S."/>
            <person name="Kim D.-U."/>
        </authorList>
    </citation>
    <scope>NUCLEOTIDE SEQUENCE [LARGE SCALE GENOMIC DNA]</scope>
    <source>
        <strain evidence="1 2">DB1703</strain>
    </source>
</reference>
<dbReference type="Proteomes" id="UP000564885">
    <property type="component" value="Unassembled WGS sequence"/>
</dbReference>
<comment type="caution">
    <text evidence="1">The sequence shown here is derived from an EMBL/GenBank/DDBJ whole genome shotgun (WGS) entry which is preliminary data.</text>
</comment>
<evidence type="ECO:0000313" key="2">
    <source>
        <dbReference type="Proteomes" id="UP000564885"/>
    </source>
</evidence>
<sequence>MRKLDSFTGEGTISSRRFEPFPCTYTVEVWHDSARNRREASGTVRGSVNDLFSAFDSDDARLTMSNGWVLEIVLGKTSGDGTAEIFVNSRIPGY</sequence>
<dbReference type="EMBL" id="JABEPP010000001">
    <property type="protein sequence ID" value="NNM71415.1"/>
    <property type="molecule type" value="Genomic_DNA"/>
</dbReference>